<evidence type="ECO:0000256" key="8">
    <source>
        <dbReference type="SAM" id="Phobius"/>
    </source>
</evidence>
<reference evidence="9 10" key="1">
    <citation type="submission" date="2019-08" db="EMBL/GenBank/DDBJ databases">
        <authorList>
            <person name="Alioto T."/>
            <person name="Alioto T."/>
            <person name="Gomez Garrido J."/>
        </authorList>
    </citation>
    <scope>NUCLEOTIDE SEQUENCE [LARGE SCALE GENOMIC DNA]</scope>
</reference>
<protein>
    <recommendedName>
        <fullName evidence="2">Seipin</fullName>
    </recommendedName>
</protein>
<feature type="transmembrane region" description="Helical" evidence="8">
    <location>
        <begin position="48"/>
        <end position="71"/>
    </location>
</feature>
<dbReference type="InterPro" id="IPR009617">
    <property type="entry name" value="Seipin"/>
</dbReference>
<evidence type="ECO:0000313" key="10">
    <source>
        <dbReference type="Proteomes" id="UP000325440"/>
    </source>
</evidence>
<dbReference type="AlphaFoldDB" id="A0A5E4N3C5"/>
<keyword evidence="3 8" id="KW-0812">Transmembrane</keyword>
<evidence type="ECO:0000256" key="5">
    <source>
        <dbReference type="ARBA" id="ARBA00022989"/>
    </source>
</evidence>
<keyword evidence="7 8" id="KW-0472">Membrane</keyword>
<evidence type="ECO:0000256" key="7">
    <source>
        <dbReference type="ARBA" id="ARBA00023136"/>
    </source>
</evidence>
<dbReference type="Proteomes" id="UP000325440">
    <property type="component" value="Unassembled WGS sequence"/>
</dbReference>
<dbReference type="GO" id="GO:0005789">
    <property type="term" value="C:endoplasmic reticulum membrane"/>
    <property type="evidence" value="ECO:0007669"/>
    <property type="project" value="UniProtKB-SubCell"/>
</dbReference>
<keyword evidence="10" id="KW-1185">Reference proteome</keyword>
<dbReference type="Pfam" id="PF06775">
    <property type="entry name" value="Seipin"/>
    <property type="match status" value="1"/>
</dbReference>
<proteinExistence type="predicted"/>
<evidence type="ECO:0000256" key="2">
    <source>
        <dbReference type="ARBA" id="ARBA00022064"/>
    </source>
</evidence>
<evidence type="ECO:0000256" key="4">
    <source>
        <dbReference type="ARBA" id="ARBA00022824"/>
    </source>
</evidence>
<evidence type="ECO:0000256" key="3">
    <source>
        <dbReference type="ARBA" id="ARBA00022692"/>
    </source>
</evidence>
<evidence type="ECO:0000313" key="9">
    <source>
        <dbReference type="EMBL" id="VVC38067.1"/>
    </source>
</evidence>
<keyword evidence="6" id="KW-0443">Lipid metabolism</keyword>
<dbReference type="GO" id="GO:0006629">
    <property type="term" value="P:lipid metabolic process"/>
    <property type="evidence" value="ECO:0007669"/>
    <property type="project" value="UniProtKB-KW"/>
</dbReference>
<dbReference type="EMBL" id="CABPRJ010001461">
    <property type="protein sequence ID" value="VVC38067.1"/>
    <property type="molecule type" value="Genomic_DNA"/>
</dbReference>
<accession>A0A5E4N3C5</accession>
<feature type="transmembrane region" description="Helical" evidence="8">
    <location>
        <begin position="166"/>
        <end position="185"/>
    </location>
</feature>
<feature type="transmembrane region" description="Helical" evidence="8">
    <location>
        <begin position="239"/>
        <end position="261"/>
    </location>
</feature>
<name>A0A5E4N3C5_9HEMI</name>
<dbReference type="CDD" id="cd23995">
    <property type="entry name" value="Seipin_BSCL2_like"/>
    <property type="match status" value="1"/>
</dbReference>
<gene>
    <name evidence="9" type="ORF">CINCED_3A020051</name>
</gene>
<dbReference type="OrthoDB" id="3990054at2759"/>
<dbReference type="PANTHER" id="PTHR21212:SF0">
    <property type="entry name" value="SEIPIN"/>
    <property type="match status" value="1"/>
</dbReference>
<comment type="subcellular location">
    <subcellularLocation>
        <location evidence="1">Endoplasmic reticulum membrane</location>
        <topology evidence="1">Multi-pass membrane protein</topology>
    </subcellularLocation>
</comment>
<dbReference type="PANTHER" id="PTHR21212">
    <property type="entry name" value="BERNARDINELLI-SEIP CONGENITAL LIPODYSTROPHY 2 HOMOLOG BSCL2 PROTEIN"/>
    <property type="match status" value="1"/>
</dbReference>
<keyword evidence="4" id="KW-0256">Endoplasmic reticulum</keyword>
<keyword evidence="5 8" id="KW-1133">Transmembrane helix</keyword>
<evidence type="ECO:0000256" key="6">
    <source>
        <dbReference type="ARBA" id="ARBA00023098"/>
    </source>
</evidence>
<evidence type="ECO:0000256" key="1">
    <source>
        <dbReference type="ARBA" id="ARBA00004477"/>
    </source>
</evidence>
<dbReference type="GO" id="GO:0140042">
    <property type="term" value="P:lipid droplet formation"/>
    <property type="evidence" value="ECO:0007669"/>
    <property type="project" value="UniProtKB-ARBA"/>
</dbReference>
<sequence length="308" mass="35746">MNPVISLVLKTLGFTGLKKIANEKFDKAINLAKDGMSNVQDTTYKGGLFSMIIITIIWISIFLYIAFYYAYMPSLILNRPIHMQFKNCYSNKQLCDYPSAHVKLTKNHQLLMIGQKYKMIVNMDLPESPVNEKIGMFMLCIRLNDKYGYLVSSTCRSNRLKYKSSLFHIIYTIFMAPFYLAGLSGENQLIQFEMYTEFEEDQLHPVTDIYFELLDYDIQIYSANINIIANLSGLRYLMFHWPILSAILGIGSNLLFVFFVFSMSWRHIYGAEIYRSEPNDLLDLCEVFDDYVTDQENESNDSCNTSFS</sequence>
<organism evidence="9 10">
    <name type="scientific">Cinara cedri</name>
    <dbReference type="NCBI Taxonomy" id="506608"/>
    <lineage>
        <taxon>Eukaryota</taxon>
        <taxon>Metazoa</taxon>
        <taxon>Ecdysozoa</taxon>
        <taxon>Arthropoda</taxon>
        <taxon>Hexapoda</taxon>
        <taxon>Insecta</taxon>
        <taxon>Pterygota</taxon>
        <taxon>Neoptera</taxon>
        <taxon>Paraneoptera</taxon>
        <taxon>Hemiptera</taxon>
        <taxon>Sternorrhyncha</taxon>
        <taxon>Aphidomorpha</taxon>
        <taxon>Aphidoidea</taxon>
        <taxon>Aphididae</taxon>
        <taxon>Lachninae</taxon>
        <taxon>Cinara</taxon>
    </lineage>
</organism>